<keyword evidence="6" id="KW-1185">Reference proteome</keyword>
<dbReference type="InterPro" id="IPR023214">
    <property type="entry name" value="HAD_sf"/>
</dbReference>
<dbReference type="OrthoDB" id="9809962at2"/>
<dbReference type="RefSeq" id="WP_138128397.1">
    <property type="nucleotide sequence ID" value="NZ_SWLG01000016.1"/>
</dbReference>
<evidence type="ECO:0000256" key="3">
    <source>
        <dbReference type="ARBA" id="ARBA00022801"/>
    </source>
</evidence>
<accession>A0A5R9EXG5</accession>
<proteinExistence type="predicted"/>
<dbReference type="InterPro" id="IPR051400">
    <property type="entry name" value="HAD-like_hydrolase"/>
</dbReference>
<dbReference type="EMBL" id="SWLG01000016">
    <property type="protein sequence ID" value="TLS35777.1"/>
    <property type="molecule type" value="Genomic_DNA"/>
</dbReference>
<sequence length="228" mass="26920">MITALVFDLDDTLYREIDYVKSGFKAVHQWLVENYEINEFYIRAKILFESGETKNTFNKTLDQLNISYDKEMINKLVTIYREHDPDIKLLEDANWVLTNLNKNIKLGIISDGYVNTQKRKVNALRLTEKFESIVLTDTFGRQHWKPSPFPYERIKGKLMCSHDECVYVGDNITKDFVTAKRLGWKTVQIKRDDGLYSNAISEESFQAHYQIKDLRELRFIAEFKHAFK</sequence>
<dbReference type="InterPro" id="IPR006439">
    <property type="entry name" value="HAD-SF_hydro_IA"/>
</dbReference>
<dbReference type="Pfam" id="PF13419">
    <property type="entry name" value="HAD_2"/>
    <property type="match status" value="1"/>
</dbReference>
<protein>
    <submittedName>
        <fullName evidence="5">HAD family hydrolase</fullName>
    </submittedName>
</protein>
<comment type="caution">
    <text evidence="5">The sequence shown here is derived from an EMBL/GenBank/DDBJ whole genome shotgun (WGS) entry which is preliminary data.</text>
</comment>
<evidence type="ECO:0000313" key="6">
    <source>
        <dbReference type="Proteomes" id="UP000308230"/>
    </source>
</evidence>
<dbReference type="InterPro" id="IPR041492">
    <property type="entry name" value="HAD_2"/>
</dbReference>
<dbReference type="SFLD" id="SFLDG01129">
    <property type="entry name" value="C1.5:_HAD__Beta-PGM__Phosphata"/>
    <property type="match status" value="1"/>
</dbReference>
<evidence type="ECO:0000313" key="5">
    <source>
        <dbReference type="EMBL" id="TLS35777.1"/>
    </source>
</evidence>
<organism evidence="5 6">
    <name type="scientific">Exobacillus caeni</name>
    <dbReference type="NCBI Taxonomy" id="2574798"/>
    <lineage>
        <taxon>Bacteria</taxon>
        <taxon>Bacillati</taxon>
        <taxon>Bacillota</taxon>
        <taxon>Bacilli</taxon>
        <taxon>Bacillales</taxon>
        <taxon>Guptibacillaceae</taxon>
        <taxon>Exobacillus</taxon>
    </lineage>
</organism>
<evidence type="ECO:0000256" key="4">
    <source>
        <dbReference type="ARBA" id="ARBA00022842"/>
    </source>
</evidence>
<dbReference type="PANTHER" id="PTHR46470:SF2">
    <property type="entry name" value="GLYCERALDEHYDE 3-PHOSPHATE PHOSPHATASE"/>
    <property type="match status" value="1"/>
</dbReference>
<keyword evidence="3 5" id="KW-0378">Hydrolase</keyword>
<dbReference type="PANTHER" id="PTHR46470">
    <property type="entry name" value="N-ACYLNEURAMINATE-9-PHOSPHATASE"/>
    <property type="match status" value="1"/>
</dbReference>
<dbReference type="Gene3D" id="1.10.150.520">
    <property type="match status" value="1"/>
</dbReference>
<evidence type="ECO:0000256" key="2">
    <source>
        <dbReference type="ARBA" id="ARBA00022723"/>
    </source>
</evidence>
<gene>
    <name evidence="5" type="ORF">FCL54_18350</name>
</gene>
<evidence type="ECO:0000256" key="1">
    <source>
        <dbReference type="ARBA" id="ARBA00001946"/>
    </source>
</evidence>
<dbReference type="InterPro" id="IPR036412">
    <property type="entry name" value="HAD-like_sf"/>
</dbReference>
<dbReference type="AlphaFoldDB" id="A0A5R9EXG5"/>
<dbReference type="SFLD" id="SFLDS00003">
    <property type="entry name" value="Haloacid_Dehalogenase"/>
    <property type="match status" value="1"/>
</dbReference>
<dbReference type="GO" id="GO:0046872">
    <property type="term" value="F:metal ion binding"/>
    <property type="evidence" value="ECO:0007669"/>
    <property type="project" value="UniProtKB-KW"/>
</dbReference>
<comment type="cofactor">
    <cofactor evidence="1">
        <name>Mg(2+)</name>
        <dbReference type="ChEBI" id="CHEBI:18420"/>
    </cofactor>
</comment>
<dbReference type="GO" id="GO:0044281">
    <property type="term" value="P:small molecule metabolic process"/>
    <property type="evidence" value="ECO:0007669"/>
    <property type="project" value="UniProtKB-ARBA"/>
</dbReference>
<dbReference type="GO" id="GO:0016791">
    <property type="term" value="F:phosphatase activity"/>
    <property type="evidence" value="ECO:0007669"/>
    <property type="project" value="TreeGrafter"/>
</dbReference>
<keyword evidence="2" id="KW-0479">Metal-binding</keyword>
<keyword evidence="4" id="KW-0460">Magnesium</keyword>
<dbReference type="Proteomes" id="UP000308230">
    <property type="component" value="Unassembled WGS sequence"/>
</dbReference>
<dbReference type="NCBIfam" id="TIGR01549">
    <property type="entry name" value="HAD-SF-IA-v1"/>
    <property type="match status" value="1"/>
</dbReference>
<dbReference type="SUPFAM" id="SSF56784">
    <property type="entry name" value="HAD-like"/>
    <property type="match status" value="1"/>
</dbReference>
<name>A0A5R9EXG5_9BACL</name>
<dbReference type="Gene3D" id="3.40.50.1000">
    <property type="entry name" value="HAD superfamily/HAD-like"/>
    <property type="match status" value="1"/>
</dbReference>
<reference evidence="5 6" key="1">
    <citation type="submission" date="2019-04" db="EMBL/GenBank/DDBJ databases">
        <title>Bacillus caeni sp. nov., a bacterium isolated from mangrove sediment.</title>
        <authorList>
            <person name="Huang H."/>
            <person name="Mo K."/>
            <person name="Hu Y."/>
        </authorList>
    </citation>
    <scope>NUCLEOTIDE SEQUENCE [LARGE SCALE GENOMIC DNA]</scope>
    <source>
        <strain evidence="5 6">HB172195</strain>
    </source>
</reference>